<dbReference type="RefSeq" id="WP_111515387.1">
    <property type="nucleotide sequence ID" value="NZ_QFYR01000003.1"/>
</dbReference>
<evidence type="ECO:0000313" key="8">
    <source>
        <dbReference type="EMBL" id="RAK52063.1"/>
    </source>
</evidence>
<dbReference type="PROSITE" id="PS01039">
    <property type="entry name" value="SBP_BACTERIAL_3"/>
    <property type="match status" value="1"/>
</dbReference>
<feature type="signal peptide" evidence="6">
    <location>
        <begin position="1"/>
        <end position="23"/>
    </location>
</feature>
<accession>A0A328AB98</accession>
<keyword evidence="3 6" id="KW-0732">Signal</keyword>
<evidence type="ECO:0000256" key="3">
    <source>
        <dbReference type="ARBA" id="ARBA00022729"/>
    </source>
</evidence>
<keyword evidence="2" id="KW-0813">Transport</keyword>
<evidence type="ECO:0000256" key="2">
    <source>
        <dbReference type="ARBA" id="ARBA00022448"/>
    </source>
</evidence>
<dbReference type="GO" id="GO:0006865">
    <property type="term" value="P:amino acid transport"/>
    <property type="evidence" value="ECO:0007669"/>
    <property type="project" value="TreeGrafter"/>
</dbReference>
<evidence type="ECO:0000313" key="9">
    <source>
        <dbReference type="Proteomes" id="UP000249725"/>
    </source>
</evidence>
<dbReference type="EMBL" id="QFYR01000003">
    <property type="protein sequence ID" value="RAK52063.1"/>
    <property type="molecule type" value="Genomic_DNA"/>
</dbReference>
<proteinExistence type="inferred from homology"/>
<comment type="caution">
    <text evidence="8">The sequence shown here is derived from an EMBL/GenBank/DDBJ whole genome shotgun (WGS) entry which is preliminary data.</text>
</comment>
<dbReference type="AlphaFoldDB" id="A0A328AB98"/>
<evidence type="ECO:0000256" key="1">
    <source>
        <dbReference type="ARBA" id="ARBA00010333"/>
    </source>
</evidence>
<dbReference type="SMART" id="SM00062">
    <property type="entry name" value="PBPb"/>
    <property type="match status" value="1"/>
</dbReference>
<sequence length="366" mass="39367">MIWRLAAAIVVIGLAGCSRGAPAAKAPEPSAPVAQAPTTPTAYSPAVSPTLKAVRQRGYVACGVHPGLPGFAFPDARGRWRGFDVDICRAIAAAVLGDAEKVRFTTTDAQDRFSALRDGRIDVLSRNTSWTFARDAGLGLDFAAVTYFDGQGFLAPKSLQLTSAEELSGARICVQSGTSSEENLAEFFRARGLRYRAVVAPTEDEVRQLYESQACDAFTADISALAAARSTMGSPNAQVILPDVISKEPLGPVVRQGDPTWTDIVRWTVYATILAEELGLNAKTVEQARETASDPETRRFLGLEGELGPLLGLSNDWAYQVVRQVGAYHEIFQRGVGQDSPLKLERGLNALWTAPKPGLMYAPPMR</sequence>
<dbReference type="PROSITE" id="PS51257">
    <property type="entry name" value="PROKAR_LIPOPROTEIN"/>
    <property type="match status" value="1"/>
</dbReference>
<organism evidence="8 9">
    <name type="scientific">Phenylobacterium deserti</name>
    <dbReference type="NCBI Taxonomy" id="1914756"/>
    <lineage>
        <taxon>Bacteria</taxon>
        <taxon>Pseudomonadati</taxon>
        <taxon>Pseudomonadota</taxon>
        <taxon>Alphaproteobacteria</taxon>
        <taxon>Caulobacterales</taxon>
        <taxon>Caulobacteraceae</taxon>
        <taxon>Phenylobacterium</taxon>
    </lineage>
</organism>
<dbReference type="CDD" id="cd13692">
    <property type="entry name" value="PBP2_BztA"/>
    <property type="match status" value="1"/>
</dbReference>
<feature type="chain" id="PRO_5016429798" evidence="6">
    <location>
        <begin position="24"/>
        <end position="366"/>
    </location>
</feature>
<dbReference type="OrthoDB" id="9777941at2"/>
<dbReference type="Gene3D" id="3.40.190.10">
    <property type="entry name" value="Periplasmic binding protein-like II"/>
    <property type="match status" value="2"/>
</dbReference>
<dbReference type="PANTHER" id="PTHR30085">
    <property type="entry name" value="AMINO ACID ABC TRANSPORTER PERMEASE"/>
    <property type="match status" value="1"/>
</dbReference>
<protein>
    <submittedName>
        <fullName evidence="8">Amino acid ABC transporter substrate-binding protein</fullName>
    </submittedName>
</protein>
<comment type="similarity">
    <text evidence="1 4">Belongs to the bacterial solute-binding protein 3 family.</text>
</comment>
<dbReference type="InterPro" id="IPR051455">
    <property type="entry name" value="Bact_solute-bind_prot3"/>
</dbReference>
<evidence type="ECO:0000256" key="6">
    <source>
        <dbReference type="SAM" id="SignalP"/>
    </source>
</evidence>
<evidence type="ECO:0000256" key="4">
    <source>
        <dbReference type="RuleBase" id="RU003744"/>
    </source>
</evidence>
<name>A0A328AB98_9CAUL</name>
<feature type="region of interest" description="Disordered" evidence="5">
    <location>
        <begin position="25"/>
        <end position="45"/>
    </location>
</feature>
<dbReference type="PANTHER" id="PTHR30085:SF7">
    <property type="entry name" value="AMINO-ACID ABC TRANSPORTER-BINDING PROTEIN YHDW-RELATED"/>
    <property type="match status" value="1"/>
</dbReference>
<dbReference type="SUPFAM" id="SSF53850">
    <property type="entry name" value="Periplasmic binding protein-like II"/>
    <property type="match status" value="1"/>
</dbReference>
<evidence type="ECO:0000259" key="7">
    <source>
        <dbReference type="SMART" id="SM00062"/>
    </source>
</evidence>
<keyword evidence="9" id="KW-1185">Reference proteome</keyword>
<gene>
    <name evidence="8" type="ORF">DJ018_12975</name>
</gene>
<dbReference type="Proteomes" id="UP000249725">
    <property type="component" value="Unassembled WGS sequence"/>
</dbReference>
<dbReference type="InterPro" id="IPR001638">
    <property type="entry name" value="Solute-binding_3/MltF_N"/>
</dbReference>
<feature type="domain" description="Solute-binding protein family 3/N-terminal" evidence="7">
    <location>
        <begin position="59"/>
        <end position="288"/>
    </location>
</feature>
<feature type="compositionally biased region" description="Low complexity" evidence="5">
    <location>
        <begin position="25"/>
        <end position="42"/>
    </location>
</feature>
<dbReference type="Pfam" id="PF00497">
    <property type="entry name" value="SBP_bac_3"/>
    <property type="match status" value="1"/>
</dbReference>
<reference evidence="9" key="1">
    <citation type="submission" date="2018-05" db="EMBL/GenBank/DDBJ databases">
        <authorList>
            <person name="Li X."/>
        </authorList>
    </citation>
    <scope>NUCLEOTIDE SEQUENCE [LARGE SCALE GENOMIC DNA]</scope>
    <source>
        <strain evidence="9">YIM 73061</strain>
    </source>
</reference>
<evidence type="ECO:0000256" key="5">
    <source>
        <dbReference type="SAM" id="MobiDB-lite"/>
    </source>
</evidence>
<dbReference type="InterPro" id="IPR018313">
    <property type="entry name" value="SBP_3_CS"/>
</dbReference>